<organism evidence="9 10">
    <name type="scientific">Sphaceloma murrayae</name>
    <dbReference type="NCBI Taxonomy" id="2082308"/>
    <lineage>
        <taxon>Eukaryota</taxon>
        <taxon>Fungi</taxon>
        <taxon>Dikarya</taxon>
        <taxon>Ascomycota</taxon>
        <taxon>Pezizomycotina</taxon>
        <taxon>Dothideomycetes</taxon>
        <taxon>Dothideomycetidae</taxon>
        <taxon>Myriangiales</taxon>
        <taxon>Elsinoaceae</taxon>
        <taxon>Sphaceloma</taxon>
    </lineage>
</organism>
<dbReference type="OrthoDB" id="2544694at2759"/>
<dbReference type="InterPro" id="IPR050360">
    <property type="entry name" value="MFS_Sugar_Transporters"/>
</dbReference>
<dbReference type="InterPro" id="IPR003663">
    <property type="entry name" value="Sugar/inositol_transpt"/>
</dbReference>
<evidence type="ECO:0000259" key="8">
    <source>
        <dbReference type="PROSITE" id="PS50850"/>
    </source>
</evidence>
<dbReference type="PROSITE" id="PS50850">
    <property type="entry name" value="MFS"/>
    <property type="match status" value="1"/>
</dbReference>
<feature type="transmembrane region" description="Helical" evidence="7">
    <location>
        <begin position="237"/>
        <end position="254"/>
    </location>
</feature>
<feature type="transmembrane region" description="Helical" evidence="7">
    <location>
        <begin position="387"/>
        <end position="409"/>
    </location>
</feature>
<dbReference type="SUPFAM" id="SSF103473">
    <property type="entry name" value="MFS general substrate transporter"/>
    <property type="match status" value="1"/>
</dbReference>
<keyword evidence="10" id="KW-1185">Reference proteome</keyword>
<dbReference type="PROSITE" id="PS00217">
    <property type="entry name" value="SUGAR_TRANSPORT_2"/>
    <property type="match status" value="1"/>
</dbReference>
<comment type="caution">
    <text evidence="9">The sequence shown here is derived from an EMBL/GenBank/DDBJ whole genome shotgun (WGS) entry which is preliminary data.</text>
</comment>
<keyword evidence="5 7" id="KW-1133">Transmembrane helix</keyword>
<dbReference type="FunFam" id="1.20.1250.20:FF:000078">
    <property type="entry name" value="MFS maltose transporter, putative"/>
    <property type="match status" value="1"/>
</dbReference>
<keyword evidence="3" id="KW-0813">Transport</keyword>
<evidence type="ECO:0000256" key="7">
    <source>
        <dbReference type="SAM" id="Phobius"/>
    </source>
</evidence>
<dbReference type="Pfam" id="PF00083">
    <property type="entry name" value="Sugar_tr"/>
    <property type="match status" value="1"/>
</dbReference>
<feature type="transmembrane region" description="Helical" evidence="7">
    <location>
        <begin position="415"/>
        <end position="441"/>
    </location>
</feature>
<feature type="domain" description="Major facilitator superfamily (MFS) profile" evidence="8">
    <location>
        <begin position="64"/>
        <end position="510"/>
    </location>
</feature>
<feature type="transmembrane region" description="Helical" evidence="7">
    <location>
        <begin position="453"/>
        <end position="476"/>
    </location>
</feature>
<feature type="transmembrane region" description="Helical" evidence="7">
    <location>
        <begin position="359"/>
        <end position="380"/>
    </location>
</feature>
<evidence type="ECO:0000313" key="10">
    <source>
        <dbReference type="Proteomes" id="UP000243797"/>
    </source>
</evidence>
<feature type="transmembrane region" description="Helical" evidence="7">
    <location>
        <begin position="144"/>
        <end position="162"/>
    </location>
</feature>
<dbReference type="PANTHER" id="PTHR48022:SF15">
    <property type="entry name" value="ALPHA-GLUCOSIDE TRANSPORTER, PUTATIVE (AFU_ORTHOLOGUE AFUA_5G00500)-RELATED"/>
    <property type="match status" value="1"/>
</dbReference>
<dbReference type="InterPro" id="IPR036259">
    <property type="entry name" value="MFS_trans_sf"/>
</dbReference>
<evidence type="ECO:0000256" key="6">
    <source>
        <dbReference type="ARBA" id="ARBA00023136"/>
    </source>
</evidence>
<sequence length="549" mass="59747">MSPINPVFRSSNEKKGDVEYLDSVNDLSVSATKAAVIDAAAEGQGVTGYETLTPWQTVKTFKTATLYCALAAFSAATDGYQIGINSSIIANTGFVREFATERNATGSPVLASPVLSAWAAIMSVGQIIGMTTLPFISQPYGRKVAMYWYWFILAMSITAESVGRSWPVWLIGKLLAGIGVGCLQSTIPTYIMETAPIRIRGGLLIMYSFWFSTGQFLASVALQVLNQDNPTDWLTPIYTQWAQIGLMLIIYIILPESPAWCVTRGKTERAKKALARINKGVAGYDVDEQVRLLTIAVQHEADIAAEQRNEKWYAIFKGVNGLRTLVSCWTLMSQQFTGLKLFSTFATYFFQQAGLADPFAVTCITSGISIAAIVVLIFCVDFTGRRIISCGGCTLAWAACGAVGILGVIPQGRATNYLFILFACLWSLGMQGTGATGWGFIGEISSQRLRAYTAGFAAASTCVAGVVMDVLTPYMVNTNQWNWGLKTGWFYAGVGLPFVIGIWLLIPETKGRSAAELDELFEKKVPPRKFHKTITATQRAVAAYATEHQ</sequence>
<accession>A0A2K1QUK8</accession>
<dbReference type="InParanoid" id="A0A2K1QUK8"/>
<comment type="subcellular location">
    <subcellularLocation>
        <location evidence="1">Membrane</location>
        <topology evidence="1">Multi-pass membrane protein</topology>
    </subcellularLocation>
</comment>
<dbReference type="AlphaFoldDB" id="A0A2K1QUK8"/>
<feature type="transmembrane region" description="Helical" evidence="7">
    <location>
        <begin position="168"/>
        <end position="191"/>
    </location>
</feature>
<dbReference type="InterPro" id="IPR020846">
    <property type="entry name" value="MFS_dom"/>
</dbReference>
<feature type="transmembrane region" description="Helical" evidence="7">
    <location>
        <begin position="115"/>
        <end position="137"/>
    </location>
</feature>
<keyword evidence="6 7" id="KW-0472">Membrane</keyword>
<dbReference type="GO" id="GO:0016020">
    <property type="term" value="C:membrane"/>
    <property type="evidence" value="ECO:0007669"/>
    <property type="project" value="UniProtKB-SubCell"/>
</dbReference>
<keyword evidence="4 7" id="KW-0812">Transmembrane</keyword>
<evidence type="ECO:0000313" key="9">
    <source>
        <dbReference type="EMBL" id="PNS18748.1"/>
    </source>
</evidence>
<dbReference type="EMBL" id="NKHZ01000039">
    <property type="protein sequence ID" value="PNS18748.1"/>
    <property type="molecule type" value="Genomic_DNA"/>
</dbReference>
<dbReference type="PANTHER" id="PTHR48022">
    <property type="entry name" value="PLASTIDIC GLUCOSE TRANSPORTER 4"/>
    <property type="match status" value="1"/>
</dbReference>
<evidence type="ECO:0000256" key="3">
    <source>
        <dbReference type="ARBA" id="ARBA00022448"/>
    </source>
</evidence>
<proteinExistence type="inferred from homology"/>
<gene>
    <name evidence="9" type="ORF">CAC42_5287</name>
</gene>
<dbReference type="Gene3D" id="1.20.1250.20">
    <property type="entry name" value="MFS general substrate transporter like domains"/>
    <property type="match status" value="1"/>
</dbReference>
<feature type="transmembrane region" description="Helical" evidence="7">
    <location>
        <begin position="488"/>
        <end position="506"/>
    </location>
</feature>
<evidence type="ECO:0000256" key="4">
    <source>
        <dbReference type="ARBA" id="ARBA00022692"/>
    </source>
</evidence>
<reference evidence="9 10" key="1">
    <citation type="submission" date="2017-06" db="EMBL/GenBank/DDBJ databases">
        <title>Draft genome sequence of a variant of Elsinoe murrayae.</title>
        <authorList>
            <person name="Cheng Q."/>
        </authorList>
    </citation>
    <scope>NUCLEOTIDE SEQUENCE [LARGE SCALE GENOMIC DNA]</scope>
    <source>
        <strain evidence="9 10">CQ-2017a</strain>
    </source>
</reference>
<evidence type="ECO:0000256" key="2">
    <source>
        <dbReference type="ARBA" id="ARBA00010992"/>
    </source>
</evidence>
<comment type="similarity">
    <text evidence="2">Belongs to the major facilitator superfamily. Sugar transporter (TC 2.A.1.1) family.</text>
</comment>
<dbReference type="GO" id="GO:0005351">
    <property type="term" value="F:carbohydrate:proton symporter activity"/>
    <property type="evidence" value="ECO:0007669"/>
    <property type="project" value="TreeGrafter"/>
</dbReference>
<dbReference type="InterPro" id="IPR005828">
    <property type="entry name" value="MFS_sugar_transport-like"/>
</dbReference>
<dbReference type="PRINTS" id="PR00171">
    <property type="entry name" value="SUGRTRNSPORT"/>
</dbReference>
<dbReference type="InterPro" id="IPR005829">
    <property type="entry name" value="Sugar_transporter_CS"/>
</dbReference>
<feature type="transmembrane region" description="Helical" evidence="7">
    <location>
        <begin position="203"/>
        <end position="225"/>
    </location>
</feature>
<dbReference type="Proteomes" id="UP000243797">
    <property type="component" value="Unassembled WGS sequence"/>
</dbReference>
<evidence type="ECO:0000256" key="1">
    <source>
        <dbReference type="ARBA" id="ARBA00004141"/>
    </source>
</evidence>
<protein>
    <recommendedName>
        <fullName evidence="8">Major facilitator superfamily (MFS) profile domain-containing protein</fullName>
    </recommendedName>
</protein>
<name>A0A2K1QUK8_9PEZI</name>
<evidence type="ECO:0000256" key="5">
    <source>
        <dbReference type="ARBA" id="ARBA00022989"/>
    </source>
</evidence>